<dbReference type="Pfam" id="PF26640">
    <property type="entry name" value="DUF8212"/>
    <property type="match status" value="1"/>
</dbReference>
<dbReference type="InterPro" id="IPR010730">
    <property type="entry name" value="HET"/>
</dbReference>
<evidence type="ECO:0000259" key="1">
    <source>
        <dbReference type="Pfam" id="PF06985"/>
    </source>
</evidence>
<evidence type="ECO:0000313" key="3">
    <source>
        <dbReference type="EMBL" id="KAF2671436.1"/>
    </source>
</evidence>
<keyword evidence="4" id="KW-1185">Reference proteome</keyword>
<evidence type="ECO:0000259" key="2">
    <source>
        <dbReference type="Pfam" id="PF26640"/>
    </source>
</evidence>
<dbReference type="EMBL" id="MU004233">
    <property type="protein sequence ID" value="KAF2671436.1"/>
    <property type="molecule type" value="Genomic_DNA"/>
</dbReference>
<feature type="domain" description="Heterokaryon incompatibility" evidence="1">
    <location>
        <begin position="23"/>
        <end position="108"/>
    </location>
</feature>
<dbReference type="AlphaFoldDB" id="A0A6A6UIA7"/>
<evidence type="ECO:0000313" key="4">
    <source>
        <dbReference type="Proteomes" id="UP000799302"/>
    </source>
</evidence>
<feature type="domain" description="DUF8212" evidence="2">
    <location>
        <begin position="215"/>
        <end position="285"/>
    </location>
</feature>
<name>A0A6A6UIA7_9PEZI</name>
<dbReference type="Pfam" id="PF06985">
    <property type="entry name" value="HET"/>
    <property type="match status" value="1"/>
</dbReference>
<dbReference type="OrthoDB" id="20872at2759"/>
<dbReference type="PANTHER" id="PTHR10622">
    <property type="entry name" value="HET DOMAIN-CONTAINING PROTEIN"/>
    <property type="match status" value="1"/>
</dbReference>
<dbReference type="Proteomes" id="UP000799302">
    <property type="component" value="Unassembled WGS sequence"/>
</dbReference>
<protein>
    <submittedName>
        <fullName evidence="3">HET-domain-containing protein</fullName>
    </submittedName>
</protein>
<organism evidence="3 4">
    <name type="scientific">Microthyrium microscopicum</name>
    <dbReference type="NCBI Taxonomy" id="703497"/>
    <lineage>
        <taxon>Eukaryota</taxon>
        <taxon>Fungi</taxon>
        <taxon>Dikarya</taxon>
        <taxon>Ascomycota</taxon>
        <taxon>Pezizomycotina</taxon>
        <taxon>Dothideomycetes</taxon>
        <taxon>Dothideomycetes incertae sedis</taxon>
        <taxon>Microthyriales</taxon>
        <taxon>Microthyriaceae</taxon>
        <taxon>Microthyrium</taxon>
    </lineage>
</organism>
<proteinExistence type="predicted"/>
<dbReference type="InterPro" id="IPR058525">
    <property type="entry name" value="DUF8212"/>
</dbReference>
<reference evidence="3" key="1">
    <citation type="journal article" date="2020" name="Stud. Mycol.">
        <title>101 Dothideomycetes genomes: a test case for predicting lifestyles and emergence of pathogens.</title>
        <authorList>
            <person name="Haridas S."/>
            <person name="Albert R."/>
            <person name="Binder M."/>
            <person name="Bloem J."/>
            <person name="Labutti K."/>
            <person name="Salamov A."/>
            <person name="Andreopoulos B."/>
            <person name="Baker S."/>
            <person name="Barry K."/>
            <person name="Bills G."/>
            <person name="Bluhm B."/>
            <person name="Cannon C."/>
            <person name="Castanera R."/>
            <person name="Culley D."/>
            <person name="Daum C."/>
            <person name="Ezra D."/>
            <person name="Gonzalez J."/>
            <person name="Henrissat B."/>
            <person name="Kuo A."/>
            <person name="Liang C."/>
            <person name="Lipzen A."/>
            <person name="Lutzoni F."/>
            <person name="Magnuson J."/>
            <person name="Mondo S."/>
            <person name="Nolan M."/>
            <person name="Ohm R."/>
            <person name="Pangilinan J."/>
            <person name="Park H.-J."/>
            <person name="Ramirez L."/>
            <person name="Alfaro M."/>
            <person name="Sun H."/>
            <person name="Tritt A."/>
            <person name="Yoshinaga Y."/>
            <person name="Zwiers L.-H."/>
            <person name="Turgeon B."/>
            <person name="Goodwin S."/>
            <person name="Spatafora J."/>
            <person name="Crous P."/>
            <person name="Grigoriev I."/>
        </authorList>
    </citation>
    <scope>NUCLEOTIDE SEQUENCE</scope>
    <source>
        <strain evidence="3">CBS 115976</strain>
    </source>
</reference>
<sequence>MRLLNAATIEVQEFLSDHEIPPYAILSHTWGEQECTLQDMIKPDVRYKAGYSKIQNCCQQAIKDGLEWAWVDTCCIDKTSTAELSEAINSMFRYYRSAKKCYAFLSDAPSRDWLWLSRWFRRGWTLQELIAPREVHFYSRNWILLGSKSELVDEIHDITKISKDVLRTGTLEIAHVATKMSWAANRQTSRVEDRAYSLMGIFGVYMPLLYGEGSNAFIRLQQEILRVSLDPSLFAWGLPNVIERIQRYDNYIMDMKERPQGSFEGMLAKSPGQFKVTEHINVLANLPHTTNAIFKGNGLSITLPSCYNTNTGVCWAGISCSIRNRK</sequence>
<accession>A0A6A6UIA7</accession>
<dbReference type="PANTHER" id="PTHR10622:SF10">
    <property type="entry name" value="HET DOMAIN-CONTAINING PROTEIN"/>
    <property type="match status" value="1"/>
</dbReference>
<gene>
    <name evidence="3" type="ORF">BT63DRAFT_469259</name>
</gene>